<dbReference type="GO" id="GO:0003824">
    <property type="term" value="F:catalytic activity"/>
    <property type="evidence" value="ECO:0007669"/>
    <property type="project" value="InterPro"/>
</dbReference>
<reference evidence="4" key="1">
    <citation type="submission" date="2020-01" db="EMBL/GenBank/DDBJ databases">
        <title>Insect and environment-associated Actinomycetes.</title>
        <authorList>
            <person name="Currrie C."/>
            <person name="Chevrette M."/>
            <person name="Carlson C."/>
            <person name="Stubbendieck R."/>
            <person name="Wendt-Pienkowski E."/>
        </authorList>
    </citation>
    <scope>NUCLEOTIDE SEQUENCE</scope>
    <source>
        <strain evidence="4">SID7499</strain>
    </source>
</reference>
<accession>A0A6G3XIQ7</accession>
<dbReference type="InterPro" id="IPR031730">
    <property type="entry name" value="Carbam_trans_C"/>
</dbReference>
<gene>
    <name evidence="4" type="ORF">G3M58_65210</name>
</gene>
<evidence type="ECO:0000259" key="2">
    <source>
        <dbReference type="Pfam" id="PF02543"/>
    </source>
</evidence>
<dbReference type="PANTHER" id="PTHR34847:SF1">
    <property type="entry name" value="NODULATION PROTEIN U"/>
    <property type="match status" value="1"/>
</dbReference>
<dbReference type="EMBL" id="JAAGMN010006732">
    <property type="protein sequence ID" value="NEE17553.1"/>
    <property type="molecule type" value="Genomic_DNA"/>
</dbReference>
<proteinExistence type="inferred from homology"/>
<feature type="domain" description="Carbamoyltransferase" evidence="2">
    <location>
        <begin position="38"/>
        <end position="98"/>
    </location>
</feature>
<evidence type="ECO:0000256" key="1">
    <source>
        <dbReference type="ARBA" id="ARBA00006129"/>
    </source>
</evidence>
<dbReference type="Gene3D" id="3.90.870.20">
    <property type="entry name" value="Carbamoyltransferase, C-terminal domain"/>
    <property type="match status" value="1"/>
</dbReference>
<evidence type="ECO:0000313" key="4">
    <source>
        <dbReference type="EMBL" id="NEE17553.1"/>
    </source>
</evidence>
<evidence type="ECO:0008006" key="5">
    <source>
        <dbReference type="Google" id="ProtNLM"/>
    </source>
</evidence>
<comment type="similarity">
    <text evidence="1">Belongs to the NodU/CmcH family.</text>
</comment>
<name>A0A6G3XIQ7_9ACTN</name>
<protein>
    <recommendedName>
        <fullName evidence="5">Carbamoyltransferase</fullName>
    </recommendedName>
</protein>
<feature type="non-terminal residue" evidence="4">
    <location>
        <position position="357"/>
    </location>
</feature>
<comment type="caution">
    <text evidence="4">The sequence shown here is derived from an EMBL/GenBank/DDBJ whole genome shotgun (WGS) entry which is preliminary data.</text>
</comment>
<sequence length="357" mass="39267">MAAAERQIDPASVADGFSFEENLQSAVMKCVQRACELIMERNIVRLCAMGGVEPDDCYLSISGGYALNCPSNSWILERFGFKDLLTPPCPDDSGQALGLGLLGLFGEGALKESEFKLFHAYYGSVIPRVEEESVDGAEWVESVTPFDPEVFLGDLANGPVAWVDGASEIGPRALGNRSLIADPRTMESKDLLNRYKRRQWWRPVAPMVMEEFFEGWFETSQKSPFMLKAVQVRSAVAKRVPAILHEDGSARFQTVGRDSNPSLHSALAVFHEATGVPMLCNTSLNDKGEPIVDRADDAITFCARRGVEVAYINGRRVAVRADVDGMLEPSSRRASYFTGQAAVRDEIWDEWIAAGTS</sequence>
<dbReference type="AlphaFoldDB" id="A0A6G3XIQ7"/>
<dbReference type="InterPro" id="IPR038152">
    <property type="entry name" value="Carbam_trans_C_sf"/>
</dbReference>
<dbReference type="InterPro" id="IPR051338">
    <property type="entry name" value="NodU/CmcH_Carbamoyltrnsfr"/>
</dbReference>
<dbReference type="PANTHER" id="PTHR34847">
    <property type="entry name" value="NODULATION PROTEIN U"/>
    <property type="match status" value="1"/>
</dbReference>
<feature type="domain" description="Carbamoyltransferase C-terminal" evidence="3">
    <location>
        <begin position="159"/>
        <end position="314"/>
    </location>
</feature>
<evidence type="ECO:0000259" key="3">
    <source>
        <dbReference type="Pfam" id="PF16861"/>
    </source>
</evidence>
<dbReference type="Gene3D" id="3.30.420.40">
    <property type="match status" value="1"/>
</dbReference>
<dbReference type="InterPro" id="IPR003696">
    <property type="entry name" value="Carbtransf_dom"/>
</dbReference>
<dbReference type="Pfam" id="PF16861">
    <property type="entry name" value="Carbam_trans_C"/>
    <property type="match status" value="1"/>
</dbReference>
<dbReference type="Pfam" id="PF02543">
    <property type="entry name" value="Carbam_trans_N"/>
    <property type="match status" value="1"/>
</dbReference>
<organism evidence="4">
    <name type="scientific">Streptomyces sp. SID7499</name>
    <dbReference type="NCBI Taxonomy" id="2706086"/>
    <lineage>
        <taxon>Bacteria</taxon>
        <taxon>Bacillati</taxon>
        <taxon>Actinomycetota</taxon>
        <taxon>Actinomycetes</taxon>
        <taxon>Kitasatosporales</taxon>
        <taxon>Streptomycetaceae</taxon>
        <taxon>Streptomyces</taxon>
    </lineage>
</organism>